<gene>
    <name evidence="2" type="ORF">SAMN05443428_104192</name>
</gene>
<evidence type="ECO:0000259" key="1">
    <source>
        <dbReference type="PROSITE" id="PS50172"/>
    </source>
</evidence>
<dbReference type="Gene3D" id="3.40.50.10190">
    <property type="entry name" value="BRCT domain"/>
    <property type="match status" value="1"/>
</dbReference>
<dbReference type="RefSeq" id="WP_207651446.1">
    <property type="nucleotide sequence ID" value="NZ_FUYH01000004.1"/>
</dbReference>
<dbReference type="InterPro" id="IPR001357">
    <property type="entry name" value="BRCT_dom"/>
</dbReference>
<evidence type="ECO:0000313" key="2">
    <source>
        <dbReference type="EMBL" id="SKA82324.1"/>
    </source>
</evidence>
<dbReference type="AlphaFoldDB" id="A0A1T4WYD7"/>
<dbReference type="SUPFAM" id="SSF52113">
    <property type="entry name" value="BRCT domain"/>
    <property type="match status" value="1"/>
</dbReference>
<feature type="domain" description="BRCT" evidence="1">
    <location>
        <begin position="211"/>
        <end position="305"/>
    </location>
</feature>
<dbReference type="InterPro" id="IPR036420">
    <property type="entry name" value="BRCT_dom_sf"/>
</dbReference>
<dbReference type="CDD" id="cd17748">
    <property type="entry name" value="BRCT_DNA_ligase_like"/>
    <property type="match status" value="1"/>
</dbReference>
<dbReference type="Pfam" id="PF00533">
    <property type="entry name" value="BRCT"/>
    <property type="match status" value="1"/>
</dbReference>
<reference evidence="3" key="1">
    <citation type="submission" date="2017-02" db="EMBL/GenBank/DDBJ databases">
        <authorList>
            <person name="Varghese N."/>
            <person name="Submissions S."/>
        </authorList>
    </citation>
    <scope>NUCLEOTIDE SEQUENCE [LARGE SCALE GENOMIC DNA]</scope>
    <source>
        <strain evidence="3">USBA 833</strain>
    </source>
</reference>
<dbReference type="STRING" id="1147123.SAMN05443428_104192"/>
<dbReference type="SMART" id="SM00292">
    <property type="entry name" value="BRCT"/>
    <property type="match status" value="1"/>
</dbReference>
<dbReference type="PROSITE" id="PS50172">
    <property type="entry name" value="BRCT"/>
    <property type="match status" value="1"/>
</dbReference>
<accession>A0A1T4WYD7</accession>
<sequence length="305" mass="35322">MLNLEKYDSQQYRKYTLRLEIDKALHTLEGILIGITIDNILNEYELKELSAWCELYSNYINRQPLGDILNTIKKSIEDGIIDENEREDILWLCNNYKIGNMYFDIITSDVQRLHGILHGILADGVITDSEIKALKNWLEDNEHLIGTYPYDEIYSLLISILSDGFIDDYERKILKLFLSDFVDTKCSSNLNRNEIEELREKINISGICSICPEIIINNKLFCFTGTSSKTTRKQISEVIISFGGRYHDKVTKETDYLVIGNNGNPCWAFSCYGRKVEQAVNLRKKGHKILIVHENDFWDALESLK</sequence>
<evidence type="ECO:0000313" key="3">
    <source>
        <dbReference type="Proteomes" id="UP000190105"/>
    </source>
</evidence>
<dbReference type="Proteomes" id="UP000190105">
    <property type="component" value="Unassembled WGS sequence"/>
</dbReference>
<protein>
    <submittedName>
        <fullName evidence="2">BRCA1 C Terminus (BRCT) domain-containing protein</fullName>
    </submittedName>
</protein>
<proteinExistence type="predicted"/>
<keyword evidence="3" id="KW-1185">Reference proteome</keyword>
<name>A0A1T4WYD7_9CLOT</name>
<dbReference type="EMBL" id="FUYH01000004">
    <property type="protein sequence ID" value="SKA82324.1"/>
    <property type="molecule type" value="Genomic_DNA"/>
</dbReference>
<organism evidence="2 3">
    <name type="scientific">Caloramator quimbayensis</name>
    <dbReference type="NCBI Taxonomy" id="1147123"/>
    <lineage>
        <taxon>Bacteria</taxon>
        <taxon>Bacillati</taxon>
        <taxon>Bacillota</taxon>
        <taxon>Clostridia</taxon>
        <taxon>Eubacteriales</taxon>
        <taxon>Clostridiaceae</taxon>
        <taxon>Caloramator</taxon>
    </lineage>
</organism>